<dbReference type="GO" id="GO:0005509">
    <property type="term" value="F:calcium ion binding"/>
    <property type="evidence" value="ECO:0007669"/>
    <property type="project" value="InterPro"/>
</dbReference>
<dbReference type="GO" id="GO:0030286">
    <property type="term" value="C:dynein complex"/>
    <property type="evidence" value="ECO:0007669"/>
    <property type="project" value="InterPro"/>
</dbReference>
<dbReference type="Gene3D" id="1.10.238.10">
    <property type="entry name" value="EF-hand"/>
    <property type="match status" value="1"/>
</dbReference>
<evidence type="ECO:0000313" key="3">
    <source>
        <dbReference type="EMBL" id="KAF8565513.1"/>
    </source>
</evidence>
<dbReference type="InterPro" id="IPR001372">
    <property type="entry name" value="Dynein_light_chain_typ-1/2"/>
</dbReference>
<accession>A0A8T0DCF5</accession>
<dbReference type="InterPro" id="IPR002048">
    <property type="entry name" value="EF_hand_dom"/>
</dbReference>
<evidence type="ECO:0000313" key="4">
    <source>
        <dbReference type="Proteomes" id="UP000699462"/>
    </source>
</evidence>
<dbReference type="CDD" id="cd00051">
    <property type="entry name" value="EFh"/>
    <property type="match status" value="1"/>
</dbReference>
<dbReference type="CDD" id="cd21454">
    <property type="entry name" value="DLC-like_TAL"/>
    <property type="match status" value="1"/>
</dbReference>
<dbReference type="OrthoDB" id="26525at2759"/>
<dbReference type="SUPFAM" id="SSF47473">
    <property type="entry name" value="EF-hand"/>
    <property type="match status" value="1"/>
</dbReference>
<dbReference type="GO" id="GO:0007017">
    <property type="term" value="P:microtubule-based process"/>
    <property type="evidence" value="ECO:0007669"/>
    <property type="project" value="InterPro"/>
</dbReference>
<feature type="domain" description="EF-hand" evidence="2">
    <location>
        <begin position="41"/>
        <end position="76"/>
    </location>
</feature>
<protein>
    <recommendedName>
        <fullName evidence="2">EF-hand domain-containing protein</fullName>
    </recommendedName>
</protein>
<dbReference type="EMBL" id="JTDF01006609">
    <property type="protein sequence ID" value="KAF8565513.1"/>
    <property type="molecule type" value="Genomic_DNA"/>
</dbReference>
<dbReference type="SMART" id="SM00054">
    <property type="entry name" value="EFh"/>
    <property type="match status" value="2"/>
</dbReference>
<dbReference type="SMART" id="SM01375">
    <property type="entry name" value="Dynein_light"/>
    <property type="match status" value="1"/>
</dbReference>
<comment type="caution">
    <text evidence="3">The sequence shown here is derived from an EMBL/GenBank/DDBJ whole genome shotgun (WGS) entry which is preliminary data.</text>
</comment>
<dbReference type="InterPro" id="IPR037177">
    <property type="entry name" value="DLC_sf"/>
</dbReference>
<dbReference type="Proteomes" id="UP000699462">
    <property type="component" value="Unassembled WGS sequence"/>
</dbReference>
<dbReference type="InterPro" id="IPR018247">
    <property type="entry name" value="EF_Hand_1_Ca_BS"/>
</dbReference>
<dbReference type="SUPFAM" id="SSF54648">
    <property type="entry name" value="DLC"/>
    <property type="match status" value="1"/>
</dbReference>
<dbReference type="InterPro" id="IPR011992">
    <property type="entry name" value="EF-hand-dom_pair"/>
</dbReference>
<dbReference type="AlphaFoldDB" id="A0A8T0DCF5"/>
<gene>
    <name evidence="3" type="ORF">P879_05464</name>
</gene>
<proteinExistence type="predicted"/>
<organism evidence="3 4">
    <name type="scientific">Paragonimus westermani</name>
    <dbReference type="NCBI Taxonomy" id="34504"/>
    <lineage>
        <taxon>Eukaryota</taxon>
        <taxon>Metazoa</taxon>
        <taxon>Spiralia</taxon>
        <taxon>Lophotrochozoa</taxon>
        <taxon>Platyhelminthes</taxon>
        <taxon>Trematoda</taxon>
        <taxon>Digenea</taxon>
        <taxon>Plagiorchiida</taxon>
        <taxon>Troglotremata</taxon>
        <taxon>Troglotrematidae</taxon>
        <taxon>Paragonimus</taxon>
    </lineage>
</organism>
<dbReference type="PROSITE" id="PS00018">
    <property type="entry name" value="EF_HAND_1"/>
    <property type="match status" value="1"/>
</dbReference>
<evidence type="ECO:0000259" key="2">
    <source>
        <dbReference type="PROSITE" id="PS50222"/>
    </source>
</evidence>
<dbReference type="Pfam" id="PF01221">
    <property type="entry name" value="Dynein_light"/>
    <property type="match status" value="1"/>
</dbReference>
<dbReference type="PROSITE" id="PS50222">
    <property type="entry name" value="EF_HAND_2"/>
    <property type="match status" value="1"/>
</dbReference>
<keyword evidence="4" id="KW-1185">Reference proteome</keyword>
<keyword evidence="1" id="KW-0106">Calcium</keyword>
<evidence type="ECO:0000256" key="1">
    <source>
        <dbReference type="ARBA" id="ARBA00022837"/>
    </source>
</evidence>
<dbReference type="Pfam" id="PF13499">
    <property type="entry name" value="EF-hand_7"/>
    <property type="match status" value="1"/>
</dbReference>
<name>A0A8T0DCF5_9TREM</name>
<reference evidence="3 4" key="1">
    <citation type="submission" date="2019-07" db="EMBL/GenBank/DDBJ databases">
        <title>Annotation for the trematode Paragonimus westermani.</title>
        <authorList>
            <person name="Choi Y.-J."/>
        </authorList>
    </citation>
    <scope>NUCLEOTIDE SEQUENCE [LARGE SCALE GENOMIC DNA]</scope>
    <source>
        <strain evidence="3">180907_Pwestermani</strain>
    </source>
</reference>
<dbReference type="Gene3D" id="3.30.740.10">
    <property type="entry name" value="Protein Inhibitor Of Neuronal Nitric Oxide Synthase"/>
    <property type="match status" value="1"/>
</dbReference>
<sequence length="194" mass="22653">MSMGRMHDVEKMIDLFMEIDKNDDETVDKKELTDFYKARGVSQEQIDDWMKKFDTNDDGKITLMEFCRGLGIRADELRTEKGYRDEQRAGKAPKVASDIEIVASTMADYRKVALTEKFKELVKQHDGKESEMNQVALEFKSYLDENYGRVWQCVILTGSYWMHFSHEPFLSIQFKLAVETRSTHTLSRTTQLKP</sequence>